<evidence type="ECO:0000313" key="1">
    <source>
        <dbReference type="EMBL" id="KTB38739.1"/>
    </source>
</evidence>
<accession>A0A0W0FQT0</accession>
<evidence type="ECO:0000313" key="2">
    <source>
        <dbReference type="Proteomes" id="UP000054988"/>
    </source>
</evidence>
<sequence>MASEKLVDEILAARRGVISGVLHLTTLTACSRGKSAALRYVVRAAHGSSRLLTGSSLAAPFPRIAAVLHWQPLLLQASVSLDTPIDPTYSSSSSYPSTVSLNHSDAADLFTTLGQDNNIAESDVLDHFWER</sequence>
<protein>
    <submittedName>
        <fullName evidence="1">Uncharacterized protein</fullName>
    </submittedName>
</protein>
<gene>
    <name evidence="1" type="ORF">WG66_8744</name>
</gene>
<dbReference type="AlphaFoldDB" id="A0A0W0FQT0"/>
<dbReference type="PROSITE" id="PS51257">
    <property type="entry name" value="PROKAR_LIPOPROTEIN"/>
    <property type="match status" value="1"/>
</dbReference>
<organism evidence="1 2">
    <name type="scientific">Moniliophthora roreri</name>
    <name type="common">Frosty pod rot fungus</name>
    <name type="synonym">Monilia roreri</name>
    <dbReference type="NCBI Taxonomy" id="221103"/>
    <lineage>
        <taxon>Eukaryota</taxon>
        <taxon>Fungi</taxon>
        <taxon>Dikarya</taxon>
        <taxon>Basidiomycota</taxon>
        <taxon>Agaricomycotina</taxon>
        <taxon>Agaricomycetes</taxon>
        <taxon>Agaricomycetidae</taxon>
        <taxon>Agaricales</taxon>
        <taxon>Marasmiineae</taxon>
        <taxon>Marasmiaceae</taxon>
        <taxon>Moniliophthora</taxon>
    </lineage>
</organism>
<reference evidence="1 2" key="1">
    <citation type="submission" date="2015-12" db="EMBL/GenBank/DDBJ databases">
        <title>Draft genome sequence of Moniliophthora roreri, the causal agent of frosty pod rot of cacao.</title>
        <authorList>
            <person name="Aime M.C."/>
            <person name="Diaz-Valderrama J.R."/>
            <person name="Kijpornyongpan T."/>
            <person name="Phillips-Mora W."/>
        </authorList>
    </citation>
    <scope>NUCLEOTIDE SEQUENCE [LARGE SCALE GENOMIC DNA]</scope>
    <source>
        <strain evidence="1 2">MCA 2952</strain>
    </source>
</reference>
<comment type="caution">
    <text evidence="1">The sequence shown here is derived from an EMBL/GenBank/DDBJ whole genome shotgun (WGS) entry which is preliminary data.</text>
</comment>
<dbReference type="Proteomes" id="UP000054988">
    <property type="component" value="Unassembled WGS sequence"/>
</dbReference>
<dbReference type="EMBL" id="LATX01001734">
    <property type="protein sequence ID" value="KTB38739.1"/>
    <property type="molecule type" value="Genomic_DNA"/>
</dbReference>
<name>A0A0W0FQT0_MONRR</name>
<proteinExistence type="predicted"/>